<keyword evidence="2" id="KW-1185">Reference proteome</keyword>
<dbReference type="EMBL" id="BRVS01000018">
    <property type="protein sequence ID" value="GLB68563.1"/>
    <property type="molecule type" value="Genomic_DNA"/>
</dbReference>
<proteinExistence type="predicted"/>
<sequence>MPAASSGGFTLTKTGINSAGDLTLTGFASPGGPGLDAAAFVIVGRNSQVESEFPALLDPAGQRLEASACIPLRALDVAGDSLADVYFVSRGPGGESRTRVTWDRSVARWLPYPTKFGNLSLKRKDS</sequence>
<evidence type="ECO:0000313" key="2">
    <source>
        <dbReference type="Proteomes" id="UP001209654"/>
    </source>
</evidence>
<protein>
    <submittedName>
        <fullName evidence="1">Uncharacterized protein</fullName>
    </submittedName>
</protein>
<evidence type="ECO:0000313" key="1">
    <source>
        <dbReference type="EMBL" id="GLB68563.1"/>
    </source>
</evidence>
<organism evidence="1 2">
    <name type="scientific">Arthrobacter mangrovi</name>
    <dbReference type="NCBI Taxonomy" id="2966350"/>
    <lineage>
        <taxon>Bacteria</taxon>
        <taxon>Bacillati</taxon>
        <taxon>Actinomycetota</taxon>
        <taxon>Actinomycetes</taxon>
        <taxon>Micrococcales</taxon>
        <taxon>Micrococcaceae</taxon>
        <taxon>Arthrobacter</taxon>
    </lineage>
</organism>
<comment type="caution">
    <text evidence="1">The sequence shown here is derived from an EMBL/GenBank/DDBJ whole genome shotgun (WGS) entry which is preliminary data.</text>
</comment>
<dbReference type="Proteomes" id="UP001209654">
    <property type="component" value="Unassembled WGS sequence"/>
</dbReference>
<name>A0ABQ5MXB4_9MICC</name>
<accession>A0ABQ5MXB4</accession>
<reference evidence="1 2" key="1">
    <citation type="journal article" date="2023" name="Int. J. Syst. Evol. Microbiol.">
        <title>Arthrobacter mangrovi sp. nov., an actinobacterium isolated from the rhizosphere of a mangrove.</title>
        <authorList>
            <person name="Hamada M."/>
            <person name="Saitou S."/>
            <person name="Enomoto N."/>
            <person name="Nanri K."/>
            <person name="Hidaka K."/>
            <person name="Miura T."/>
            <person name="Tamura T."/>
        </authorList>
    </citation>
    <scope>NUCLEOTIDE SEQUENCE [LARGE SCALE GENOMIC DNA]</scope>
    <source>
        <strain evidence="1 2">NBRC 112813</strain>
    </source>
</reference>
<gene>
    <name evidence="1" type="ORF">AHIS1636_30050</name>
</gene>